<organism evidence="1 2">
    <name type="scientific">Glycomyces buryatensis</name>
    <dbReference type="NCBI Taxonomy" id="2570927"/>
    <lineage>
        <taxon>Bacteria</taxon>
        <taxon>Bacillati</taxon>
        <taxon>Actinomycetota</taxon>
        <taxon>Actinomycetes</taxon>
        <taxon>Glycomycetales</taxon>
        <taxon>Glycomycetaceae</taxon>
        <taxon>Glycomyces</taxon>
    </lineage>
</organism>
<accession>A0A4S8QCH1</accession>
<comment type="caution">
    <text evidence="1">The sequence shown here is derived from an EMBL/GenBank/DDBJ whole genome shotgun (WGS) entry which is preliminary data.</text>
</comment>
<name>A0A4S8QCH1_9ACTN</name>
<reference evidence="1 2" key="2">
    <citation type="submission" date="2019-05" db="EMBL/GenBank/DDBJ databases">
        <title>Glycomyces buryatensis sp. nov.</title>
        <authorList>
            <person name="Nikitina E."/>
        </authorList>
    </citation>
    <scope>NUCLEOTIDE SEQUENCE [LARGE SCALE GENOMIC DNA]</scope>
    <source>
        <strain evidence="1 2">18</strain>
    </source>
</reference>
<dbReference type="AlphaFoldDB" id="A0A4S8QCH1"/>
<evidence type="ECO:0000313" key="2">
    <source>
        <dbReference type="Proteomes" id="UP000308760"/>
    </source>
</evidence>
<gene>
    <name evidence="1" type="ORF">FAB82_15015</name>
</gene>
<dbReference type="EMBL" id="STGY01000056">
    <property type="protein sequence ID" value="THV40575.1"/>
    <property type="molecule type" value="Genomic_DNA"/>
</dbReference>
<dbReference type="RefSeq" id="WP_136535350.1">
    <property type="nucleotide sequence ID" value="NZ_STGY01000056.1"/>
</dbReference>
<keyword evidence="2" id="KW-1185">Reference proteome</keyword>
<protein>
    <submittedName>
        <fullName evidence="1">Uncharacterized protein</fullName>
    </submittedName>
</protein>
<sequence length="136" mass="15125">MGKSKAAQRIHGLALIAASAVIKRELRKEVSAVRKADFAALDLTWYLTDYDDDADFEATLYISDRQDLVAFGRLTVRYGDGTFNERFGDFETRIRLGDFTVRVRTTCAKYTFGSTESGQVLQDAITKASGVLEAAR</sequence>
<reference evidence="2" key="1">
    <citation type="submission" date="2019-04" db="EMBL/GenBank/DDBJ databases">
        <title>Nocardioides xinjiangensis sp. nov.</title>
        <authorList>
            <person name="Liu S."/>
        </authorList>
    </citation>
    <scope>NUCLEOTIDE SEQUENCE [LARGE SCALE GENOMIC DNA]</scope>
    <source>
        <strain evidence="2">18</strain>
    </source>
</reference>
<proteinExistence type="predicted"/>
<dbReference type="Proteomes" id="UP000308760">
    <property type="component" value="Unassembled WGS sequence"/>
</dbReference>
<evidence type="ECO:0000313" key="1">
    <source>
        <dbReference type="EMBL" id="THV40575.1"/>
    </source>
</evidence>